<evidence type="ECO:0000256" key="8">
    <source>
        <dbReference type="ARBA" id="ARBA00022840"/>
    </source>
</evidence>
<keyword evidence="3" id="KW-0808">Transferase</keyword>
<dbReference type="GO" id="GO:0004674">
    <property type="term" value="F:protein serine/threonine kinase activity"/>
    <property type="evidence" value="ECO:0007669"/>
    <property type="project" value="UniProtKB-KW"/>
</dbReference>
<dbReference type="PROSITE" id="PS00108">
    <property type="entry name" value="PROTEIN_KINASE_ST"/>
    <property type="match status" value="1"/>
</dbReference>
<evidence type="ECO:0000256" key="5">
    <source>
        <dbReference type="ARBA" id="ARBA00022729"/>
    </source>
</evidence>
<dbReference type="Gene3D" id="3.30.200.20">
    <property type="entry name" value="Phosphorylase Kinase, domain 1"/>
    <property type="match status" value="1"/>
</dbReference>
<dbReference type="AlphaFoldDB" id="A0ABC8LGH1"/>
<dbReference type="GO" id="GO:0005524">
    <property type="term" value="F:ATP binding"/>
    <property type="evidence" value="ECO:0007669"/>
    <property type="project" value="UniProtKB-UniRule"/>
</dbReference>
<evidence type="ECO:0000313" key="16">
    <source>
        <dbReference type="EMBL" id="CAH8382677.1"/>
    </source>
</evidence>
<feature type="domain" description="Protein kinase" evidence="15">
    <location>
        <begin position="358"/>
        <end position="640"/>
    </location>
</feature>
<dbReference type="PROSITE" id="PS50011">
    <property type="entry name" value="PROTEIN_KINASE_DOM"/>
    <property type="match status" value="1"/>
</dbReference>
<dbReference type="SMART" id="SM00220">
    <property type="entry name" value="S_TKc"/>
    <property type="match status" value="1"/>
</dbReference>
<dbReference type="GO" id="GO:0005886">
    <property type="term" value="C:plasma membrane"/>
    <property type="evidence" value="ECO:0007669"/>
    <property type="project" value="UniProtKB-ARBA"/>
</dbReference>
<evidence type="ECO:0000256" key="10">
    <source>
        <dbReference type="ARBA" id="ARBA00023136"/>
    </source>
</evidence>
<evidence type="ECO:0000256" key="7">
    <source>
        <dbReference type="ARBA" id="ARBA00022777"/>
    </source>
</evidence>
<dbReference type="PROSITE" id="PS00107">
    <property type="entry name" value="PROTEIN_KINASE_ATP"/>
    <property type="match status" value="1"/>
</dbReference>
<dbReference type="Pfam" id="PF13947">
    <property type="entry name" value="GUB_WAK_bind"/>
    <property type="match status" value="1"/>
</dbReference>
<evidence type="ECO:0000256" key="11">
    <source>
        <dbReference type="ARBA" id="ARBA00023180"/>
    </source>
</evidence>
<evidence type="ECO:0000256" key="14">
    <source>
        <dbReference type="SAM" id="SignalP"/>
    </source>
</evidence>
<evidence type="ECO:0000256" key="12">
    <source>
        <dbReference type="PROSITE-ProRule" id="PRU10141"/>
    </source>
</evidence>
<protein>
    <recommendedName>
        <fullName evidence="15">Protein kinase domain-containing protein</fullName>
    </recommendedName>
</protein>
<feature type="chain" id="PRO_5044845790" description="Protein kinase domain-containing protein" evidence="14">
    <location>
        <begin position="29"/>
        <end position="643"/>
    </location>
</feature>
<evidence type="ECO:0000256" key="2">
    <source>
        <dbReference type="ARBA" id="ARBA00022527"/>
    </source>
</evidence>
<keyword evidence="9 13" id="KW-1133">Transmembrane helix</keyword>
<organism evidence="16 17">
    <name type="scientific">Eruca vesicaria subsp. sativa</name>
    <name type="common">Garden rocket</name>
    <name type="synonym">Eruca sativa</name>
    <dbReference type="NCBI Taxonomy" id="29727"/>
    <lineage>
        <taxon>Eukaryota</taxon>
        <taxon>Viridiplantae</taxon>
        <taxon>Streptophyta</taxon>
        <taxon>Embryophyta</taxon>
        <taxon>Tracheophyta</taxon>
        <taxon>Spermatophyta</taxon>
        <taxon>Magnoliopsida</taxon>
        <taxon>eudicotyledons</taxon>
        <taxon>Gunneridae</taxon>
        <taxon>Pentapetalae</taxon>
        <taxon>rosids</taxon>
        <taxon>malvids</taxon>
        <taxon>Brassicales</taxon>
        <taxon>Brassicaceae</taxon>
        <taxon>Brassiceae</taxon>
        <taxon>Eruca</taxon>
    </lineage>
</organism>
<dbReference type="InterPro" id="IPR008271">
    <property type="entry name" value="Ser/Thr_kinase_AS"/>
</dbReference>
<keyword evidence="6 12" id="KW-0547">Nucleotide-binding</keyword>
<accession>A0ABC8LGH1</accession>
<dbReference type="FunFam" id="1.10.510.10:FF:000161">
    <property type="entry name" value="Wall-associated receptor kinase-like 20"/>
    <property type="match status" value="1"/>
</dbReference>
<dbReference type="InterPro" id="IPR025287">
    <property type="entry name" value="WAK_GUB"/>
</dbReference>
<feature type="transmembrane region" description="Helical" evidence="13">
    <location>
        <begin position="287"/>
        <end position="307"/>
    </location>
</feature>
<evidence type="ECO:0000256" key="13">
    <source>
        <dbReference type="SAM" id="Phobius"/>
    </source>
</evidence>
<keyword evidence="17" id="KW-1185">Reference proteome</keyword>
<dbReference type="Gene3D" id="1.10.510.10">
    <property type="entry name" value="Transferase(Phosphotransferase) domain 1"/>
    <property type="match status" value="1"/>
</dbReference>
<evidence type="ECO:0000256" key="6">
    <source>
        <dbReference type="ARBA" id="ARBA00022741"/>
    </source>
</evidence>
<keyword evidence="7" id="KW-0418">Kinase</keyword>
<evidence type="ECO:0000256" key="9">
    <source>
        <dbReference type="ARBA" id="ARBA00022989"/>
    </source>
</evidence>
<proteinExistence type="predicted"/>
<dbReference type="InterPro" id="IPR000719">
    <property type="entry name" value="Prot_kinase_dom"/>
</dbReference>
<keyword evidence="8 12" id="KW-0067">ATP-binding</keyword>
<feature type="signal peptide" evidence="14">
    <location>
        <begin position="1"/>
        <end position="28"/>
    </location>
</feature>
<evidence type="ECO:0000313" key="17">
    <source>
        <dbReference type="Proteomes" id="UP001642260"/>
    </source>
</evidence>
<dbReference type="FunFam" id="3.30.200.20:FF:000162">
    <property type="entry name" value="Adenine nucleotide alpha hydrolase-like domain kinase"/>
    <property type="match status" value="1"/>
</dbReference>
<evidence type="ECO:0000259" key="15">
    <source>
        <dbReference type="PROSITE" id="PS50011"/>
    </source>
</evidence>
<name>A0ABC8LGH1_ERUVS</name>
<dbReference type="SUPFAM" id="SSF56112">
    <property type="entry name" value="Protein kinase-like (PK-like)"/>
    <property type="match status" value="1"/>
</dbReference>
<feature type="binding site" evidence="12">
    <location>
        <position position="386"/>
    </location>
    <ligand>
        <name>ATP</name>
        <dbReference type="ChEBI" id="CHEBI:30616"/>
    </ligand>
</feature>
<comment type="caution">
    <text evidence="16">The sequence shown here is derived from an EMBL/GenBank/DDBJ whole genome shotgun (WGS) entry which is preliminary data.</text>
</comment>
<dbReference type="InterPro" id="IPR001245">
    <property type="entry name" value="Ser-Thr/Tyr_kinase_cat_dom"/>
</dbReference>
<dbReference type="Proteomes" id="UP001642260">
    <property type="component" value="Unassembled WGS sequence"/>
</dbReference>
<reference evidence="16 17" key="1">
    <citation type="submission" date="2022-03" db="EMBL/GenBank/DDBJ databases">
        <authorList>
            <person name="Macdonald S."/>
            <person name="Ahmed S."/>
            <person name="Newling K."/>
        </authorList>
    </citation>
    <scope>NUCLEOTIDE SEQUENCE [LARGE SCALE GENOMIC DNA]</scope>
</reference>
<gene>
    <name evidence="16" type="ORF">ERUC_LOCUS35160</name>
</gene>
<dbReference type="PANTHER" id="PTHR46008">
    <property type="entry name" value="LEAF RUST 10 DISEASE-RESISTANCE LOCUS RECEPTOR-LIKE PROTEIN KINASE-LIKE 1.4"/>
    <property type="match status" value="1"/>
</dbReference>
<dbReference type="Pfam" id="PF07714">
    <property type="entry name" value="PK_Tyr_Ser-Thr"/>
    <property type="match status" value="1"/>
</dbReference>
<keyword evidence="2" id="KW-0723">Serine/threonine-protein kinase</keyword>
<keyword evidence="10 13" id="KW-0472">Membrane</keyword>
<evidence type="ECO:0000256" key="4">
    <source>
        <dbReference type="ARBA" id="ARBA00022692"/>
    </source>
</evidence>
<dbReference type="InterPro" id="IPR017441">
    <property type="entry name" value="Protein_kinase_ATP_BS"/>
</dbReference>
<keyword evidence="4 13" id="KW-0812">Transmembrane</keyword>
<dbReference type="EMBL" id="CAKOAT010564042">
    <property type="protein sequence ID" value="CAH8382677.1"/>
    <property type="molecule type" value="Genomic_DNA"/>
</dbReference>
<dbReference type="InterPro" id="IPR011009">
    <property type="entry name" value="Kinase-like_dom_sf"/>
</dbReference>
<sequence length="643" mass="71031">MEFPWLSFLSLTTLTLFLLLSFSSTAESFKRCPNCGSTRVPYPLSTGPDCGDPDYKIRCDNRGSLWFDTLNGSTNPIKTIDPSGQRFILTPPGFEPNTCVSLDIKSHGIQLDTNLPFNVSSSNTVIIMNCTKDGLDAYTSQGFNCSDNSLCHKFLQASPQGRSNCPGVSSCCWYKTGASVNTYKVYRARIDMCSAYQSYMNLDLTMPVSKWGEPAVEILWETPREPVCKLPGDCTDLVNSVCSVDSKSLGQKRCFCKKGFQWDSVNAVCEVKRSCSKGKKCKRRSNLPLIGGLAGGVGAILIAGGIMKMIISKHNRIVAGSQSWASLKKLHRHLLSTNSAGLDRIFSGKEIIKATNNFSKLNLLGFGGFGEVFKGDLDDGKTVAVKRAKLGNEKSIYQIVNEVQILCQVSHTNLVKLLGCCIDLDMPILVYEYVPNGTLHEHIYCNGNGYEPLPWMRRLVIAHQTAQGLAYLHSSASPPIYHRDVKLSNILLDENLDVKVADFGLSRLGVSDVSHVTTCAQGTLGYLDPEYYLNFQLTDKSDVYSFGVVLFELLTCKKAIDFNRDEEDVNLVVFLRKALREGRLAEMIDPVIWKDATEVEMESMKELGVLAERCVKETRQSRPTMKAAAKEIEGILHGLASAP</sequence>
<dbReference type="PANTHER" id="PTHR46008:SF25">
    <property type="entry name" value="PROTEIN KINASE DOMAIN-CONTAINING PROTEIN"/>
    <property type="match status" value="1"/>
</dbReference>
<comment type="subcellular location">
    <subcellularLocation>
        <location evidence="1">Membrane</location>
        <topology evidence="1">Single-pass membrane protein</topology>
    </subcellularLocation>
</comment>
<evidence type="ECO:0000256" key="3">
    <source>
        <dbReference type="ARBA" id="ARBA00022679"/>
    </source>
</evidence>
<evidence type="ECO:0000256" key="1">
    <source>
        <dbReference type="ARBA" id="ARBA00004167"/>
    </source>
</evidence>
<keyword evidence="5 14" id="KW-0732">Signal</keyword>
<dbReference type="CDD" id="cd14066">
    <property type="entry name" value="STKc_IRAK"/>
    <property type="match status" value="1"/>
</dbReference>
<keyword evidence="11" id="KW-0325">Glycoprotein</keyword>